<feature type="domain" description="NodB homology" evidence="1">
    <location>
        <begin position="74"/>
        <end position="282"/>
    </location>
</feature>
<gene>
    <name evidence="2" type="ordered locus">Weevi_1524</name>
</gene>
<reference evidence="2 3" key="1">
    <citation type="journal article" date="2011" name="Stand. Genomic Sci.">
        <title>Complete genome sequence of Weeksella virosa type strain (9751).</title>
        <authorList>
            <person name="Lang E."/>
            <person name="Teshima H."/>
            <person name="Lucas S."/>
            <person name="Lapidus A."/>
            <person name="Hammon N."/>
            <person name="Deshpande S."/>
            <person name="Nolan M."/>
            <person name="Cheng J.F."/>
            <person name="Pitluck S."/>
            <person name="Liolios K."/>
            <person name="Pagani I."/>
            <person name="Mikhailova N."/>
            <person name="Ivanova N."/>
            <person name="Mavromatis K."/>
            <person name="Pati A."/>
            <person name="Tapia R."/>
            <person name="Han C."/>
            <person name="Goodwin L."/>
            <person name="Chen A."/>
            <person name="Palaniappan K."/>
            <person name="Land M."/>
            <person name="Hauser L."/>
            <person name="Chang Y.J."/>
            <person name="Jeffries C.D."/>
            <person name="Brambilla E.M."/>
            <person name="Kopitz M."/>
            <person name="Rohde M."/>
            <person name="Goker M."/>
            <person name="Tindall B.J."/>
            <person name="Detter J.C."/>
            <person name="Woyke T."/>
            <person name="Bristow J."/>
            <person name="Eisen J.A."/>
            <person name="Markowitz V."/>
            <person name="Hugenholtz P."/>
            <person name="Klenk H.P."/>
            <person name="Kyrpides N.C."/>
        </authorList>
    </citation>
    <scope>NUCLEOTIDE SEQUENCE [LARGE SCALE GENOMIC DNA]</scope>
    <source>
        <strain evidence="3">ATCC 43766 / DSM 16922 / JCM 21250 / NBRC 16016 / NCTC 11634 / CL345/78</strain>
    </source>
</reference>
<dbReference type="GO" id="GO:0005975">
    <property type="term" value="P:carbohydrate metabolic process"/>
    <property type="evidence" value="ECO:0007669"/>
    <property type="project" value="InterPro"/>
</dbReference>
<dbReference type="HOGENOM" id="CLU_052178_0_0_10"/>
<dbReference type="Pfam" id="PF01522">
    <property type="entry name" value="Polysacc_deac_1"/>
    <property type="match status" value="1"/>
</dbReference>
<dbReference type="RefSeq" id="WP_013598613.1">
    <property type="nucleotide sequence ID" value="NC_015144.1"/>
</dbReference>
<dbReference type="KEGG" id="wvi:Weevi_1524"/>
<dbReference type="PANTHER" id="PTHR10587:SF125">
    <property type="entry name" value="POLYSACCHARIDE DEACETYLASE YHEN-RELATED"/>
    <property type="match status" value="1"/>
</dbReference>
<evidence type="ECO:0000313" key="2">
    <source>
        <dbReference type="EMBL" id="ADX68224.1"/>
    </source>
</evidence>
<dbReference type="Proteomes" id="UP000008641">
    <property type="component" value="Chromosome"/>
</dbReference>
<organism evidence="2 3">
    <name type="scientific">Weeksella virosa (strain ATCC 43766 / DSM 16922 / JCM 21250 / CCUG 30538 / CDC 9751 / IAM 14551 / NBRC 16016 / NCTC 11634 / CL345/78)</name>
    <dbReference type="NCBI Taxonomy" id="865938"/>
    <lineage>
        <taxon>Bacteria</taxon>
        <taxon>Pseudomonadati</taxon>
        <taxon>Bacteroidota</taxon>
        <taxon>Flavobacteriia</taxon>
        <taxon>Flavobacteriales</taxon>
        <taxon>Weeksellaceae</taxon>
        <taxon>Weeksella</taxon>
    </lineage>
</organism>
<dbReference type="PROSITE" id="PS51257">
    <property type="entry name" value="PROKAR_LIPOPROTEIN"/>
    <property type="match status" value="1"/>
</dbReference>
<dbReference type="CDD" id="cd10946">
    <property type="entry name" value="CE4_Mll8295_like"/>
    <property type="match status" value="1"/>
</dbReference>
<dbReference type="OrthoDB" id="9812065at2"/>
<dbReference type="AlphaFoldDB" id="F0NZ07"/>
<accession>F0NZ07</accession>
<name>F0NZ07_WEEVC</name>
<dbReference type="STRING" id="865938.Weevi_1524"/>
<dbReference type="PANTHER" id="PTHR10587">
    <property type="entry name" value="GLYCOSYL TRANSFERASE-RELATED"/>
    <property type="match status" value="1"/>
</dbReference>
<dbReference type="SUPFAM" id="SSF88713">
    <property type="entry name" value="Glycoside hydrolase/deacetylase"/>
    <property type="match status" value="1"/>
</dbReference>
<dbReference type="EMBL" id="CP002455">
    <property type="protein sequence ID" value="ADX68224.1"/>
    <property type="molecule type" value="Genomic_DNA"/>
</dbReference>
<dbReference type="GO" id="GO:0016810">
    <property type="term" value="F:hydrolase activity, acting on carbon-nitrogen (but not peptide) bonds"/>
    <property type="evidence" value="ECO:0007669"/>
    <property type="project" value="InterPro"/>
</dbReference>
<protein>
    <submittedName>
        <fullName evidence="2">Polysaccharide deacetylase</fullName>
    </submittedName>
</protein>
<reference evidence="3" key="2">
    <citation type="journal article" date="2011" name="Stand. Genomic Sci.">
        <title>Complete genome sequence of Weeksella virosa type strain (9751T).</title>
        <authorList>
            <person name="Lang E."/>
            <person name="Teshima H."/>
            <person name="Lucas S."/>
            <person name="Lapidus A."/>
            <person name="Hammon N."/>
            <person name="Deshpande S."/>
            <person name="Nolan M."/>
            <person name="Cheng J."/>
            <person name="Pitluck S."/>
            <person name="Liolios K."/>
            <person name="Pagani I."/>
            <person name="Mikhailova N."/>
            <person name="Ivanova N."/>
            <person name="Mavromatis K."/>
            <person name="Pati A."/>
            <person name="Tapia R."/>
            <person name="Han C."/>
            <person name="Goodwin L."/>
            <person name="Chen A."/>
            <person name="Palaniappan K."/>
            <person name="Land M."/>
            <person name="Hauser L."/>
            <person name="Chang Y."/>
            <person name="Jeffries C."/>
            <person name="Brambilla E."/>
            <person name="Kopitz M."/>
            <person name="Rohde M."/>
            <person name="Goker M."/>
            <person name="Tindall B."/>
            <person name="Detter J."/>
            <person name="Woyke T."/>
            <person name="Bristow J."/>
            <person name="Eisen J."/>
            <person name="Markowitz V."/>
            <person name="Hugenholtz P."/>
            <person name="Klenk H."/>
            <person name="Kyrpides N."/>
        </authorList>
    </citation>
    <scope>NUCLEOTIDE SEQUENCE [LARGE SCALE GENOMIC DNA]</scope>
    <source>
        <strain evidence="3">ATCC 43766 / DSM 16922 / JCM 21250 / NBRC 16016 / NCTC 11634 / CL345/78</strain>
    </source>
</reference>
<keyword evidence="3" id="KW-1185">Reference proteome</keyword>
<proteinExistence type="predicted"/>
<dbReference type="InterPro" id="IPR050248">
    <property type="entry name" value="Polysacc_deacetylase_ArnD"/>
</dbReference>
<dbReference type="eggNOG" id="COG0726">
    <property type="taxonomic scope" value="Bacteria"/>
</dbReference>
<dbReference type="Gene3D" id="3.20.20.370">
    <property type="entry name" value="Glycoside hydrolase/deacetylase"/>
    <property type="match status" value="1"/>
</dbReference>
<sequence length="297" mass="34588">MPNKTFFLSFVFILAFSSCKKEQPVNQNYHAVHETTKPSIPLRDSLVIDSIAVAKKQDSIAQQKRIQDSIDDKKFVYLTFDDGPQEGSEKINKIVSEENIKATVFLVGFNAFTPKLKSYVKDYKDNKNIELANHTYTHARNKYSQFYSNADNVLKDIERNNDSILFPNRIVRFPGRNIWRVGKRKHNDFDKASAQVADYIASKQYAIYGWDYEWERPKKGNSIDSPQSIYKGIMHRLEKNYTFEKNHLILLMHDNMFSSVENSEKLRELIRLIKGNDKLVLDVISNYPVQQSSKKLM</sequence>
<dbReference type="InterPro" id="IPR011330">
    <property type="entry name" value="Glyco_hydro/deAcase_b/a-brl"/>
</dbReference>
<dbReference type="PROSITE" id="PS51677">
    <property type="entry name" value="NODB"/>
    <property type="match status" value="1"/>
</dbReference>
<evidence type="ECO:0000259" key="1">
    <source>
        <dbReference type="PROSITE" id="PS51677"/>
    </source>
</evidence>
<dbReference type="InterPro" id="IPR002509">
    <property type="entry name" value="NODB_dom"/>
</dbReference>
<evidence type="ECO:0000313" key="3">
    <source>
        <dbReference type="Proteomes" id="UP000008641"/>
    </source>
</evidence>